<gene>
    <name evidence="3" type="primary">fecR_2</name>
    <name evidence="3" type="ORF">PS723_00768</name>
</gene>
<dbReference type="PANTHER" id="PTHR30273">
    <property type="entry name" value="PERIPLASMIC SIGNAL SENSOR AND SIGMA FACTOR ACTIVATOR FECR-RELATED"/>
    <property type="match status" value="1"/>
</dbReference>
<evidence type="ECO:0000313" key="3">
    <source>
        <dbReference type="EMBL" id="VVN76667.1"/>
    </source>
</evidence>
<protein>
    <submittedName>
        <fullName evidence="3">Protein FecR</fullName>
    </submittedName>
</protein>
<dbReference type="InterPro" id="IPR006860">
    <property type="entry name" value="FecR"/>
</dbReference>
<feature type="domain" description="FecR N-terminal" evidence="2">
    <location>
        <begin position="18"/>
        <end position="57"/>
    </location>
</feature>
<dbReference type="InterPro" id="IPR012373">
    <property type="entry name" value="Ferrdict_sens_TM"/>
</dbReference>
<dbReference type="InterPro" id="IPR032623">
    <property type="entry name" value="FecR_N"/>
</dbReference>
<proteinExistence type="predicted"/>
<evidence type="ECO:0000313" key="4">
    <source>
        <dbReference type="Proteomes" id="UP000379480"/>
    </source>
</evidence>
<dbReference type="Pfam" id="PF16220">
    <property type="entry name" value="DUF4880"/>
    <property type="match status" value="1"/>
</dbReference>
<dbReference type="OrthoDB" id="9798846at2"/>
<sequence length="309" mass="33867">MHERLPTHAVEPDAHRVAHAWVIRLTSGAVLPADIAAARAWCEQDPAHQTAFIEARHLWQLSGQLSVPVAKRSFTRHWAMASAAVLVLGLSLLLVRQNAWDADYRTAQGEQKQIQLADGSRIILDSDSALDVQLTPNGRQMVLRKGEALFDVAHDPGRPFSVQAGDLRATALGTVYAVRREGAQAQVTVARGRVAVSAAAGKVVLQAGEAVARQANGLGAKHQVDTDKALAWQHGRLVFELTPLAQVLKEIERYRPGFILISDDRLRDLKVSGSFRLDRLDGGLAALEQVFPLKIERYTDYLLVLKPRG</sequence>
<dbReference type="PIRSF" id="PIRSF018266">
    <property type="entry name" value="FecR"/>
    <property type="match status" value="1"/>
</dbReference>
<name>A0A5E7AJI0_PSEFL</name>
<dbReference type="GO" id="GO:0016989">
    <property type="term" value="F:sigma factor antagonist activity"/>
    <property type="evidence" value="ECO:0007669"/>
    <property type="project" value="TreeGrafter"/>
</dbReference>
<dbReference type="Proteomes" id="UP000379480">
    <property type="component" value="Unassembled WGS sequence"/>
</dbReference>
<dbReference type="RefSeq" id="WP_150802354.1">
    <property type="nucleotide sequence ID" value="NZ_CABVHY010000003.1"/>
</dbReference>
<dbReference type="Gene3D" id="2.60.120.1440">
    <property type="match status" value="1"/>
</dbReference>
<evidence type="ECO:0000259" key="2">
    <source>
        <dbReference type="Pfam" id="PF16220"/>
    </source>
</evidence>
<feature type="domain" description="FecR protein" evidence="1">
    <location>
        <begin position="103"/>
        <end position="194"/>
    </location>
</feature>
<reference evidence="3 4" key="1">
    <citation type="submission" date="2019-09" db="EMBL/GenBank/DDBJ databases">
        <authorList>
            <person name="Chandra G."/>
            <person name="Truman W A."/>
        </authorList>
    </citation>
    <scope>NUCLEOTIDE SEQUENCE [LARGE SCALE GENOMIC DNA]</scope>
    <source>
        <strain evidence="3">PS723</strain>
    </source>
</reference>
<organism evidence="3 4">
    <name type="scientific">Pseudomonas fluorescens</name>
    <dbReference type="NCBI Taxonomy" id="294"/>
    <lineage>
        <taxon>Bacteria</taxon>
        <taxon>Pseudomonadati</taxon>
        <taxon>Pseudomonadota</taxon>
        <taxon>Gammaproteobacteria</taxon>
        <taxon>Pseudomonadales</taxon>
        <taxon>Pseudomonadaceae</taxon>
        <taxon>Pseudomonas</taxon>
    </lineage>
</organism>
<dbReference type="Gene3D" id="3.55.50.30">
    <property type="match status" value="1"/>
</dbReference>
<evidence type="ECO:0000259" key="1">
    <source>
        <dbReference type="Pfam" id="PF04773"/>
    </source>
</evidence>
<dbReference type="PANTHER" id="PTHR30273:SF2">
    <property type="entry name" value="PROTEIN FECR"/>
    <property type="match status" value="1"/>
</dbReference>
<dbReference type="Pfam" id="PF04773">
    <property type="entry name" value="FecR"/>
    <property type="match status" value="1"/>
</dbReference>
<dbReference type="EMBL" id="CABVHY010000003">
    <property type="protein sequence ID" value="VVN76667.1"/>
    <property type="molecule type" value="Genomic_DNA"/>
</dbReference>
<dbReference type="AlphaFoldDB" id="A0A5E7AJI0"/>
<accession>A0A5E7AJI0</accession>